<dbReference type="EMBL" id="BMMS01000023">
    <property type="protein sequence ID" value="GGO94357.1"/>
    <property type="molecule type" value="Genomic_DNA"/>
</dbReference>
<dbReference type="InterPro" id="IPR024079">
    <property type="entry name" value="MetalloPept_cat_dom_sf"/>
</dbReference>
<comment type="caution">
    <text evidence="1">The sequence shown here is derived from an EMBL/GenBank/DDBJ whole genome shotgun (WGS) entry which is preliminary data.</text>
</comment>
<name>A0A917ZU81_9ACTN</name>
<organism evidence="1 2">
    <name type="scientific">Wenjunlia tyrosinilytica</name>
    <dbReference type="NCBI Taxonomy" id="1544741"/>
    <lineage>
        <taxon>Bacteria</taxon>
        <taxon>Bacillati</taxon>
        <taxon>Actinomycetota</taxon>
        <taxon>Actinomycetes</taxon>
        <taxon>Kitasatosporales</taxon>
        <taxon>Streptomycetaceae</taxon>
        <taxon>Wenjunlia</taxon>
    </lineage>
</organism>
<keyword evidence="2" id="KW-1185">Reference proteome</keyword>
<reference evidence="1" key="1">
    <citation type="journal article" date="2014" name="Int. J. Syst. Evol. Microbiol.">
        <title>Complete genome sequence of Corynebacterium casei LMG S-19264T (=DSM 44701T), isolated from a smear-ripened cheese.</title>
        <authorList>
            <consortium name="US DOE Joint Genome Institute (JGI-PGF)"/>
            <person name="Walter F."/>
            <person name="Albersmeier A."/>
            <person name="Kalinowski J."/>
            <person name="Ruckert C."/>
        </authorList>
    </citation>
    <scope>NUCLEOTIDE SEQUENCE</scope>
    <source>
        <strain evidence="1">CGMCC 4.7201</strain>
    </source>
</reference>
<accession>A0A917ZU81</accession>
<protein>
    <submittedName>
        <fullName evidence="1">Uncharacterized protein</fullName>
    </submittedName>
</protein>
<sequence length="123" mass="13536">MKVESNKDRRGARRSVRAGTVRSIVSNGACADRFDIVFVADGCTASRMNQFRAAVKTEWADMTAVEPFKSYAPLFYVWAVEAGSRQSGISGDPAANVHKDTAVASYFWCEDTERLLCTDTNTV</sequence>
<evidence type="ECO:0000313" key="2">
    <source>
        <dbReference type="Proteomes" id="UP000641932"/>
    </source>
</evidence>
<dbReference type="AlphaFoldDB" id="A0A917ZU81"/>
<dbReference type="RefSeq" id="WP_189133957.1">
    <property type="nucleotide sequence ID" value="NZ_BMMS01000023.1"/>
</dbReference>
<evidence type="ECO:0000313" key="1">
    <source>
        <dbReference type="EMBL" id="GGO94357.1"/>
    </source>
</evidence>
<dbReference type="Pfam" id="PF09471">
    <property type="entry name" value="Peptidase_M64"/>
    <property type="match status" value="1"/>
</dbReference>
<gene>
    <name evidence="1" type="ORF">GCM10012280_48990</name>
</gene>
<proteinExistence type="predicted"/>
<dbReference type="InterPro" id="IPR019026">
    <property type="entry name" value="Peptidase_M64_IgA"/>
</dbReference>
<reference evidence="1" key="2">
    <citation type="submission" date="2020-09" db="EMBL/GenBank/DDBJ databases">
        <authorList>
            <person name="Sun Q."/>
            <person name="Zhou Y."/>
        </authorList>
    </citation>
    <scope>NUCLEOTIDE SEQUENCE</scope>
    <source>
        <strain evidence="1">CGMCC 4.7201</strain>
    </source>
</reference>
<dbReference type="Gene3D" id="3.40.390.10">
    <property type="entry name" value="Collagenase (Catalytic Domain)"/>
    <property type="match status" value="1"/>
</dbReference>
<dbReference type="Proteomes" id="UP000641932">
    <property type="component" value="Unassembled WGS sequence"/>
</dbReference>
<dbReference type="GO" id="GO:0008237">
    <property type="term" value="F:metallopeptidase activity"/>
    <property type="evidence" value="ECO:0007669"/>
    <property type="project" value="InterPro"/>
</dbReference>